<dbReference type="SMART" id="SM00355">
    <property type="entry name" value="ZnF_C2H2"/>
    <property type="match status" value="2"/>
</dbReference>
<reference evidence="13 14" key="1">
    <citation type="submission" date="2014-04" db="EMBL/GenBank/DDBJ databases">
        <authorList>
            <consortium name="DOE Joint Genome Institute"/>
            <person name="Kuo A."/>
            <person name="Kohler A."/>
            <person name="Costa M.D."/>
            <person name="Nagy L.G."/>
            <person name="Floudas D."/>
            <person name="Copeland A."/>
            <person name="Barry K.W."/>
            <person name="Cichocki N."/>
            <person name="Veneault-Fourrey C."/>
            <person name="LaButti K."/>
            <person name="Lindquist E.A."/>
            <person name="Lipzen A."/>
            <person name="Lundell T."/>
            <person name="Morin E."/>
            <person name="Murat C."/>
            <person name="Sun H."/>
            <person name="Tunlid A."/>
            <person name="Henrissat B."/>
            <person name="Grigoriev I.V."/>
            <person name="Hibbett D.S."/>
            <person name="Martin F."/>
            <person name="Nordberg H.P."/>
            <person name="Cantor M.N."/>
            <person name="Hua S.X."/>
        </authorList>
    </citation>
    <scope>NUCLEOTIDE SEQUENCE [LARGE SCALE GENOMIC DNA]</scope>
    <source>
        <strain evidence="13 14">441</strain>
    </source>
</reference>
<feature type="compositionally biased region" description="Low complexity" evidence="10">
    <location>
        <begin position="442"/>
        <end position="453"/>
    </location>
</feature>
<evidence type="ECO:0000259" key="12">
    <source>
        <dbReference type="PROSITE" id="PS50157"/>
    </source>
</evidence>
<feature type="compositionally biased region" description="Polar residues" evidence="10">
    <location>
        <begin position="591"/>
        <end position="600"/>
    </location>
</feature>
<feature type="region of interest" description="Disordered" evidence="10">
    <location>
        <begin position="428"/>
        <end position="457"/>
    </location>
</feature>
<reference evidence="14" key="2">
    <citation type="submission" date="2015-01" db="EMBL/GenBank/DDBJ databases">
        <title>Evolutionary Origins and Diversification of the Mycorrhizal Mutualists.</title>
        <authorList>
            <consortium name="DOE Joint Genome Institute"/>
            <consortium name="Mycorrhizal Genomics Consortium"/>
            <person name="Kohler A."/>
            <person name="Kuo A."/>
            <person name="Nagy L.G."/>
            <person name="Floudas D."/>
            <person name="Copeland A."/>
            <person name="Barry K.W."/>
            <person name="Cichocki N."/>
            <person name="Veneault-Fourrey C."/>
            <person name="LaButti K."/>
            <person name="Lindquist E.A."/>
            <person name="Lipzen A."/>
            <person name="Lundell T."/>
            <person name="Morin E."/>
            <person name="Murat C."/>
            <person name="Riley R."/>
            <person name="Ohm R."/>
            <person name="Sun H."/>
            <person name="Tunlid A."/>
            <person name="Henrissat B."/>
            <person name="Grigoriev I.V."/>
            <person name="Hibbett D.S."/>
            <person name="Martin F."/>
        </authorList>
    </citation>
    <scope>NUCLEOTIDE SEQUENCE [LARGE SCALE GENOMIC DNA]</scope>
    <source>
        <strain evidence="14">441</strain>
    </source>
</reference>
<feature type="region of interest" description="Disordered" evidence="10">
    <location>
        <begin position="725"/>
        <end position="767"/>
    </location>
</feature>
<keyword evidence="3" id="KW-0677">Repeat</keyword>
<dbReference type="PANTHER" id="PTHR47660:SF2">
    <property type="entry name" value="TRANSCRIPTION FACTOR WITH C2H2 AND ZN(2)-CYS(6) DNA BINDING DOMAIN (EUROFUNG)"/>
    <property type="match status" value="1"/>
</dbReference>
<feature type="compositionally biased region" description="Basic and acidic residues" evidence="10">
    <location>
        <begin position="756"/>
        <end position="767"/>
    </location>
</feature>
<keyword evidence="14" id="KW-1185">Reference proteome</keyword>
<keyword evidence="6" id="KW-0805">Transcription regulation</keyword>
<dbReference type="PROSITE" id="PS00028">
    <property type="entry name" value="ZINC_FINGER_C2H2_1"/>
    <property type="match status" value="2"/>
</dbReference>
<dbReference type="GO" id="GO:0000981">
    <property type="term" value="F:DNA-binding transcription factor activity, RNA polymerase II-specific"/>
    <property type="evidence" value="ECO:0007669"/>
    <property type="project" value="InterPro"/>
</dbReference>
<protein>
    <submittedName>
        <fullName evidence="13">Uncharacterized protein</fullName>
    </submittedName>
</protein>
<evidence type="ECO:0000256" key="6">
    <source>
        <dbReference type="ARBA" id="ARBA00023015"/>
    </source>
</evidence>
<feature type="region of interest" description="Disordered" evidence="10">
    <location>
        <begin position="277"/>
        <end position="301"/>
    </location>
</feature>
<dbReference type="GO" id="GO:0008270">
    <property type="term" value="F:zinc ion binding"/>
    <property type="evidence" value="ECO:0007669"/>
    <property type="project" value="UniProtKB-KW"/>
</dbReference>
<accession>A0A0D0A0J0</accession>
<dbReference type="OrthoDB" id="6365676at2759"/>
<feature type="domain" description="C2H2-type" evidence="12">
    <location>
        <begin position="5"/>
        <end position="32"/>
    </location>
</feature>
<feature type="compositionally biased region" description="Low complexity" evidence="10">
    <location>
        <begin position="490"/>
        <end position="510"/>
    </location>
</feature>
<organism evidence="13 14">
    <name type="scientific">Pisolithus microcarpus 441</name>
    <dbReference type="NCBI Taxonomy" id="765257"/>
    <lineage>
        <taxon>Eukaryota</taxon>
        <taxon>Fungi</taxon>
        <taxon>Dikarya</taxon>
        <taxon>Basidiomycota</taxon>
        <taxon>Agaricomycotina</taxon>
        <taxon>Agaricomycetes</taxon>
        <taxon>Agaricomycetidae</taxon>
        <taxon>Boletales</taxon>
        <taxon>Sclerodermatineae</taxon>
        <taxon>Pisolithaceae</taxon>
        <taxon>Pisolithus</taxon>
    </lineage>
</organism>
<keyword evidence="8" id="KW-0539">Nucleus</keyword>
<feature type="compositionally biased region" description="Low complexity" evidence="10">
    <location>
        <begin position="640"/>
        <end position="649"/>
    </location>
</feature>
<evidence type="ECO:0000256" key="1">
    <source>
        <dbReference type="ARBA" id="ARBA00004123"/>
    </source>
</evidence>
<evidence type="ECO:0000256" key="5">
    <source>
        <dbReference type="ARBA" id="ARBA00022833"/>
    </source>
</evidence>
<feature type="region of interest" description="Disordered" evidence="10">
    <location>
        <begin position="217"/>
        <end position="242"/>
    </location>
</feature>
<feature type="domain" description="C2H2-type" evidence="12">
    <location>
        <begin position="33"/>
        <end position="61"/>
    </location>
</feature>
<dbReference type="FunFam" id="3.30.160.60:FF:000100">
    <property type="entry name" value="Zinc finger 45-like"/>
    <property type="match status" value="1"/>
</dbReference>
<dbReference type="InterPro" id="IPR036236">
    <property type="entry name" value="Znf_C2H2_sf"/>
</dbReference>
<sequence>MGGDHKCPVCQATFTRPQHVARHMRSHTGDRPYKCQHCGDQFARSDLLSRHINKCHANEKPSPNAAGGKRKGSAAASRATTSKQACDQCVQLSLPCDGSNPCSKCISRKCRCTYVKFHRQTAPIGPGHQPPRTVASSASSSIVGSGYPHLDDLILGPPPTSVPSMATSISDSLLSTQFLFNPAYPSASTVDLSSIPVSASAPDVMSDKFRTHTDLLRRGGGSSSSPSTSIHPAATTGNNVFSGTYTSQSQPSWYSWGDPASSSAGLFDASRFLPPLDDKDFPTGVTRPQVPSAVSDTFDPDFYNPNGLGSGFRARRASFDYSDSSSAPSHSVPSSATSSSAHLPLPGPGELFDNSLDNVQGQRGDSQHRDAAPSSQPSSYPTSEQQRPTSEGGFSSAFGLMSIEDQNALAQLQPDGVSFFSNVGVGGVMPHSPNATPMPARQGSQSHQPSQQPFRDRGMSLSALQTPGEMRDVWKAYVRTPLSGPGGDDTAANTNTSQSQQAQMSMSPSSQRRRLRVSSLPSVTPTVERGHPLMNGYAGGHVEGSRGSMHGNSDDLRSYEAAVNARSASLNLNLVPRRRGTRGGVSRSPVQPSGSASAENLSATDMAALSRPSSSSSVSSLAHAFGPHQQSYVKPPPLSNPSISLPIPSVHGHGLGGGSFGNLPRELPSRESSVASDGTGSSEGEVFRPSFKRLASQTLGPANSKRALVERGAGGGSETIAVTVADGGGLGAGGNTSRELLGTGNGSMRPIAALPERARRTSEAGVA</sequence>
<dbReference type="InterPro" id="IPR001138">
    <property type="entry name" value="Zn2Cys6_DnaBD"/>
</dbReference>
<dbReference type="CDD" id="cd00067">
    <property type="entry name" value="GAL4"/>
    <property type="match status" value="1"/>
</dbReference>
<evidence type="ECO:0000313" key="13">
    <source>
        <dbReference type="EMBL" id="KIK25568.1"/>
    </source>
</evidence>
<feature type="compositionally biased region" description="Polar residues" evidence="10">
    <location>
        <begin position="373"/>
        <end position="393"/>
    </location>
</feature>
<dbReference type="Proteomes" id="UP000054018">
    <property type="component" value="Unassembled WGS sequence"/>
</dbReference>
<evidence type="ECO:0000313" key="14">
    <source>
        <dbReference type="Proteomes" id="UP000054018"/>
    </source>
</evidence>
<dbReference type="PROSITE" id="PS50157">
    <property type="entry name" value="ZINC_FINGER_C2H2_2"/>
    <property type="match status" value="2"/>
</dbReference>
<evidence type="ECO:0000256" key="3">
    <source>
        <dbReference type="ARBA" id="ARBA00022737"/>
    </source>
</evidence>
<dbReference type="SUPFAM" id="SSF57701">
    <property type="entry name" value="Zn2/Cys6 DNA-binding domain"/>
    <property type="match status" value="1"/>
</dbReference>
<name>A0A0D0A0J0_9AGAM</name>
<feature type="compositionally biased region" description="Low complexity" evidence="10">
    <location>
        <begin position="320"/>
        <end position="342"/>
    </location>
</feature>
<evidence type="ECO:0000256" key="7">
    <source>
        <dbReference type="ARBA" id="ARBA00023163"/>
    </source>
</evidence>
<evidence type="ECO:0000256" key="8">
    <source>
        <dbReference type="ARBA" id="ARBA00023242"/>
    </source>
</evidence>
<dbReference type="FunFam" id="3.30.160.60:FF:000145">
    <property type="entry name" value="Zinc finger protein 574"/>
    <property type="match status" value="1"/>
</dbReference>
<evidence type="ECO:0000256" key="4">
    <source>
        <dbReference type="ARBA" id="ARBA00022771"/>
    </source>
</evidence>
<keyword evidence="7" id="KW-0804">Transcription</keyword>
<feature type="compositionally biased region" description="Polar residues" evidence="10">
    <location>
        <begin position="670"/>
        <end position="682"/>
    </location>
</feature>
<comment type="subcellular location">
    <subcellularLocation>
        <location evidence="1">Nucleus</location>
    </subcellularLocation>
</comment>
<keyword evidence="2" id="KW-0479">Metal-binding</keyword>
<feature type="region of interest" description="Disordered" evidence="10">
    <location>
        <begin position="479"/>
        <end position="554"/>
    </location>
</feature>
<proteinExistence type="predicted"/>
<feature type="region of interest" description="Disordered" evidence="10">
    <location>
        <begin position="573"/>
        <end position="600"/>
    </location>
</feature>
<dbReference type="Gene3D" id="3.30.160.60">
    <property type="entry name" value="Classic Zinc Finger"/>
    <property type="match status" value="2"/>
</dbReference>
<dbReference type="EMBL" id="KN833707">
    <property type="protein sequence ID" value="KIK25568.1"/>
    <property type="molecule type" value="Genomic_DNA"/>
</dbReference>
<evidence type="ECO:0000259" key="11">
    <source>
        <dbReference type="PROSITE" id="PS50048"/>
    </source>
</evidence>
<dbReference type="InterPro" id="IPR036864">
    <property type="entry name" value="Zn2-C6_fun-type_DNA-bd_sf"/>
</dbReference>
<feature type="region of interest" description="Disordered" evidence="10">
    <location>
        <begin position="320"/>
        <end position="396"/>
    </location>
</feature>
<dbReference type="PANTHER" id="PTHR47660">
    <property type="entry name" value="TRANSCRIPTION FACTOR WITH C2H2 AND ZN(2)-CYS(6) DNA BINDING DOMAIN (EUROFUNG)-RELATED-RELATED"/>
    <property type="match status" value="1"/>
</dbReference>
<evidence type="ECO:0000256" key="9">
    <source>
        <dbReference type="PROSITE-ProRule" id="PRU00042"/>
    </source>
</evidence>
<dbReference type="GO" id="GO:0005634">
    <property type="term" value="C:nucleus"/>
    <property type="evidence" value="ECO:0007669"/>
    <property type="project" value="UniProtKB-SubCell"/>
</dbReference>
<dbReference type="HOGENOM" id="CLU_016934_0_0_1"/>
<dbReference type="SUPFAM" id="SSF57667">
    <property type="entry name" value="beta-beta-alpha zinc fingers"/>
    <property type="match status" value="1"/>
</dbReference>
<feature type="domain" description="Zn(2)-C6 fungal-type" evidence="11">
    <location>
        <begin position="85"/>
        <end position="114"/>
    </location>
</feature>
<feature type="region of interest" description="Disordered" evidence="10">
    <location>
        <begin position="628"/>
        <end position="688"/>
    </location>
</feature>
<dbReference type="STRING" id="765257.A0A0D0A0J0"/>
<dbReference type="Pfam" id="PF00096">
    <property type="entry name" value="zf-C2H2"/>
    <property type="match status" value="1"/>
</dbReference>
<keyword evidence="4 9" id="KW-0863">Zinc-finger</keyword>
<gene>
    <name evidence="13" type="ORF">PISMIDRAFT_677213</name>
</gene>
<feature type="compositionally biased region" description="Polar residues" evidence="10">
    <location>
        <begin position="355"/>
        <end position="364"/>
    </location>
</feature>
<dbReference type="InterPro" id="IPR013087">
    <property type="entry name" value="Znf_C2H2_type"/>
</dbReference>
<dbReference type="AlphaFoldDB" id="A0A0D0A0J0"/>
<feature type="region of interest" description="Disordered" evidence="10">
    <location>
        <begin position="57"/>
        <end position="76"/>
    </location>
</feature>
<evidence type="ECO:0000256" key="2">
    <source>
        <dbReference type="ARBA" id="ARBA00022723"/>
    </source>
</evidence>
<keyword evidence="5" id="KW-0862">Zinc</keyword>
<dbReference type="PROSITE" id="PS50048">
    <property type="entry name" value="ZN2_CY6_FUNGAL_2"/>
    <property type="match status" value="1"/>
</dbReference>
<evidence type="ECO:0000256" key="10">
    <source>
        <dbReference type="SAM" id="MobiDB-lite"/>
    </source>
</evidence>